<evidence type="ECO:0000256" key="2">
    <source>
        <dbReference type="ARBA" id="ARBA00023125"/>
    </source>
</evidence>
<dbReference type="Gene3D" id="1.10.10.60">
    <property type="entry name" value="Homeodomain-like"/>
    <property type="match status" value="1"/>
</dbReference>
<dbReference type="PROSITE" id="PS01124">
    <property type="entry name" value="HTH_ARAC_FAMILY_2"/>
    <property type="match status" value="1"/>
</dbReference>
<dbReference type="InterPro" id="IPR009057">
    <property type="entry name" value="Homeodomain-like_sf"/>
</dbReference>
<keyword evidence="1" id="KW-0805">Transcription regulation</keyword>
<name>A0A1P8UJ32_9GAMM</name>
<dbReference type="STRING" id="1765967.BW247_12425"/>
<reference evidence="5 6" key="1">
    <citation type="submission" date="2017-01" db="EMBL/GenBank/DDBJ databases">
        <title>Draft sequence of Acidihalobacter ferrooxidans strain DSM 14175 (strain V8).</title>
        <authorList>
            <person name="Khaleque H.N."/>
            <person name="Ramsay J.P."/>
            <person name="Murphy R.J.T."/>
            <person name="Kaksonen A.H."/>
            <person name="Boxall N.J."/>
            <person name="Watkin E.L.J."/>
        </authorList>
    </citation>
    <scope>NUCLEOTIDE SEQUENCE [LARGE SCALE GENOMIC DNA]</scope>
    <source>
        <strain evidence="5 6">V8</strain>
    </source>
</reference>
<organism evidence="5 6">
    <name type="scientific">Acidihalobacter ferrooxydans</name>
    <dbReference type="NCBI Taxonomy" id="1765967"/>
    <lineage>
        <taxon>Bacteria</taxon>
        <taxon>Pseudomonadati</taxon>
        <taxon>Pseudomonadota</taxon>
        <taxon>Gammaproteobacteria</taxon>
        <taxon>Chromatiales</taxon>
        <taxon>Ectothiorhodospiraceae</taxon>
        <taxon>Acidihalobacter</taxon>
    </lineage>
</organism>
<evidence type="ECO:0000313" key="6">
    <source>
        <dbReference type="Proteomes" id="UP000243807"/>
    </source>
</evidence>
<evidence type="ECO:0000259" key="4">
    <source>
        <dbReference type="PROSITE" id="PS01124"/>
    </source>
</evidence>
<dbReference type="KEGG" id="afy:BW247_12425"/>
<gene>
    <name evidence="5" type="ORF">BW247_12425</name>
</gene>
<keyword evidence="3" id="KW-0804">Transcription</keyword>
<keyword evidence="6" id="KW-1185">Reference proteome</keyword>
<dbReference type="PANTHER" id="PTHR46796">
    <property type="entry name" value="HTH-TYPE TRANSCRIPTIONAL ACTIVATOR RHAS-RELATED"/>
    <property type="match status" value="1"/>
</dbReference>
<accession>A0A1P8UJ32</accession>
<dbReference type="InterPro" id="IPR050204">
    <property type="entry name" value="AraC_XylS_family_regulators"/>
</dbReference>
<dbReference type="InterPro" id="IPR018060">
    <property type="entry name" value="HTH_AraC"/>
</dbReference>
<dbReference type="EMBL" id="CP019434">
    <property type="protein sequence ID" value="APZ43791.1"/>
    <property type="molecule type" value="Genomic_DNA"/>
</dbReference>
<sequence length="64" mass="6958">MAFIRERAAGGYDLHELADAAHISQAQLVRLFKDALGTTPMAYVASQRIAAARCLLMAPLTKNQ</sequence>
<evidence type="ECO:0000313" key="5">
    <source>
        <dbReference type="EMBL" id="APZ43791.1"/>
    </source>
</evidence>
<keyword evidence="2" id="KW-0238">DNA-binding</keyword>
<protein>
    <recommendedName>
        <fullName evidence="4">HTH araC/xylS-type domain-containing protein</fullName>
    </recommendedName>
</protein>
<dbReference type="GO" id="GO:0003700">
    <property type="term" value="F:DNA-binding transcription factor activity"/>
    <property type="evidence" value="ECO:0007669"/>
    <property type="project" value="InterPro"/>
</dbReference>
<dbReference type="SUPFAM" id="SSF46689">
    <property type="entry name" value="Homeodomain-like"/>
    <property type="match status" value="1"/>
</dbReference>
<dbReference type="Proteomes" id="UP000243807">
    <property type="component" value="Chromosome"/>
</dbReference>
<dbReference type="AlphaFoldDB" id="A0A1P8UJ32"/>
<proteinExistence type="predicted"/>
<dbReference type="Pfam" id="PF12833">
    <property type="entry name" value="HTH_18"/>
    <property type="match status" value="1"/>
</dbReference>
<dbReference type="GO" id="GO:0043565">
    <property type="term" value="F:sequence-specific DNA binding"/>
    <property type="evidence" value="ECO:0007669"/>
    <property type="project" value="InterPro"/>
</dbReference>
<evidence type="ECO:0000256" key="3">
    <source>
        <dbReference type="ARBA" id="ARBA00023163"/>
    </source>
</evidence>
<feature type="domain" description="HTH araC/xylS-type" evidence="4">
    <location>
        <begin position="1"/>
        <end position="64"/>
    </location>
</feature>
<evidence type="ECO:0000256" key="1">
    <source>
        <dbReference type="ARBA" id="ARBA00023015"/>
    </source>
</evidence>